<dbReference type="PROSITE" id="PS51318">
    <property type="entry name" value="TAT"/>
    <property type="match status" value="1"/>
</dbReference>
<accession>A0ABU8RVC1</accession>
<sequence length="207" mass="21954">MTTTSMDRRSLLEGALLLLGVTATAGFSPDAFAKAAASPKPSLPAGDFALLSAVADTIIPRTDTPGAVDARVPAKFDALLVNWAAPKRRTELTGALATIDRLAREKTGQGFVALTPEQRKELLVAHDVAALKPVPRTDKLTGMQAMMAGPAVADPGYAKLKELIVVLYYYSEEALTTELTYEHSPGDWTPSIKVTPETRATGGLGMF</sequence>
<dbReference type="Proteomes" id="UP001361239">
    <property type="component" value="Unassembled WGS sequence"/>
</dbReference>
<dbReference type="GO" id="GO:0016491">
    <property type="term" value="F:oxidoreductase activity"/>
    <property type="evidence" value="ECO:0007669"/>
    <property type="project" value="UniProtKB-KW"/>
</dbReference>
<organism evidence="1 2">
    <name type="scientific">Novosphingobium anseongense</name>
    <dbReference type="NCBI Taxonomy" id="3133436"/>
    <lineage>
        <taxon>Bacteria</taxon>
        <taxon>Pseudomonadati</taxon>
        <taxon>Pseudomonadota</taxon>
        <taxon>Alphaproteobacteria</taxon>
        <taxon>Sphingomonadales</taxon>
        <taxon>Sphingomonadaceae</taxon>
        <taxon>Novosphingobium</taxon>
    </lineage>
</organism>
<protein>
    <submittedName>
        <fullName evidence="1">Gluconate 2-dehydrogenase subunit 3 family protein</fullName>
        <ecNumber evidence="1">1.-.-.-</ecNumber>
    </submittedName>
</protein>
<dbReference type="Pfam" id="PF13618">
    <property type="entry name" value="Gluconate_2-dh3"/>
    <property type="match status" value="1"/>
</dbReference>
<dbReference type="InterPro" id="IPR006311">
    <property type="entry name" value="TAT_signal"/>
</dbReference>
<dbReference type="RefSeq" id="WP_339586867.1">
    <property type="nucleotide sequence ID" value="NZ_JBBHJZ010000002.1"/>
</dbReference>
<evidence type="ECO:0000313" key="2">
    <source>
        <dbReference type="Proteomes" id="UP001361239"/>
    </source>
</evidence>
<gene>
    <name evidence="1" type="ORF">WG901_09705</name>
</gene>
<keyword evidence="2" id="KW-1185">Reference proteome</keyword>
<dbReference type="EC" id="1.-.-.-" evidence="1"/>
<comment type="caution">
    <text evidence="1">The sequence shown here is derived from an EMBL/GenBank/DDBJ whole genome shotgun (WGS) entry which is preliminary data.</text>
</comment>
<keyword evidence="1" id="KW-0560">Oxidoreductase</keyword>
<proteinExistence type="predicted"/>
<dbReference type="InterPro" id="IPR027056">
    <property type="entry name" value="Gluconate_2DH_su3"/>
</dbReference>
<name>A0ABU8RVC1_9SPHN</name>
<dbReference type="EMBL" id="JBBHJZ010000002">
    <property type="protein sequence ID" value="MEJ5976908.1"/>
    <property type="molecule type" value="Genomic_DNA"/>
</dbReference>
<reference evidence="1 2" key="1">
    <citation type="submission" date="2024-03" db="EMBL/GenBank/DDBJ databases">
        <authorList>
            <person name="Jo J.-H."/>
        </authorList>
    </citation>
    <scope>NUCLEOTIDE SEQUENCE [LARGE SCALE GENOMIC DNA]</scope>
    <source>
        <strain evidence="1 2">PS1R-30</strain>
    </source>
</reference>
<evidence type="ECO:0000313" key="1">
    <source>
        <dbReference type="EMBL" id="MEJ5976908.1"/>
    </source>
</evidence>